<gene>
    <name evidence="9" type="ORF">B0A55_03603</name>
</gene>
<dbReference type="InterPro" id="IPR015958">
    <property type="entry name" value="Trk1_fungi"/>
</dbReference>
<evidence type="ECO:0000256" key="3">
    <source>
        <dbReference type="ARBA" id="ARBA00022692"/>
    </source>
</evidence>
<dbReference type="EMBL" id="NAJQ01000075">
    <property type="protein sequence ID" value="TKA80169.1"/>
    <property type="molecule type" value="Genomic_DNA"/>
</dbReference>
<dbReference type="Pfam" id="PF02386">
    <property type="entry name" value="TrkH"/>
    <property type="match status" value="1"/>
</dbReference>
<dbReference type="GO" id="GO:0030007">
    <property type="term" value="P:intracellular potassium ion homeostasis"/>
    <property type="evidence" value="ECO:0007669"/>
    <property type="project" value="UniProtKB-UniRule"/>
</dbReference>
<name>A0A4V6WLA1_9PEZI</name>
<feature type="transmembrane region" description="Helical" evidence="7">
    <location>
        <begin position="565"/>
        <end position="582"/>
    </location>
</feature>
<feature type="transmembrane region" description="Helical" evidence="7">
    <location>
        <begin position="499"/>
        <end position="519"/>
    </location>
</feature>
<feature type="transmembrane region" description="Helical" evidence="7">
    <location>
        <begin position="61"/>
        <end position="79"/>
    </location>
</feature>
<feature type="region of interest" description="Disordered" evidence="8">
    <location>
        <begin position="128"/>
        <end position="238"/>
    </location>
</feature>
<keyword evidence="10" id="KW-1185">Reference proteome</keyword>
<feature type="region of interest" description="Disordered" evidence="8">
    <location>
        <begin position="598"/>
        <end position="624"/>
    </location>
</feature>
<evidence type="ECO:0000256" key="8">
    <source>
        <dbReference type="SAM" id="MobiDB-lite"/>
    </source>
</evidence>
<evidence type="ECO:0000256" key="6">
    <source>
        <dbReference type="ARBA" id="ARBA00023136"/>
    </source>
</evidence>
<evidence type="ECO:0000256" key="7">
    <source>
        <dbReference type="PIRNR" id="PIRNR002450"/>
    </source>
</evidence>
<reference evidence="9 10" key="1">
    <citation type="submission" date="2017-03" db="EMBL/GenBank/DDBJ databases">
        <title>Genomes of endolithic fungi from Antarctica.</title>
        <authorList>
            <person name="Coleine C."/>
            <person name="Masonjones S."/>
            <person name="Stajich J.E."/>
        </authorList>
    </citation>
    <scope>NUCLEOTIDE SEQUENCE [LARGE SCALE GENOMIC DNA]</scope>
    <source>
        <strain evidence="9 10">CCFEE 5184</strain>
    </source>
</reference>
<feature type="transmembrane region" description="Helical" evidence="7">
    <location>
        <begin position="429"/>
        <end position="453"/>
    </location>
</feature>
<feature type="transmembrane region" description="Helical" evidence="7">
    <location>
        <begin position="91"/>
        <end position="112"/>
    </location>
</feature>
<feature type="transmembrane region" description="Helical" evidence="7">
    <location>
        <begin position="355"/>
        <end position="384"/>
    </location>
</feature>
<keyword evidence="6 7" id="KW-0472">Membrane</keyword>
<evidence type="ECO:0000256" key="2">
    <source>
        <dbReference type="ARBA" id="ARBA00022448"/>
    </source>
</evidence>
<dbReference type="PIRSF" id="PIRSF002450">
    <property type="entry name" value="K+_transpter_TRK"/>
    <property type="match status" value="1"/>
</dbReference>
<feature type="transmembrane region" description="Helical" evidence="7">
    <location>
        <begin position="29"/>
        <end position="49"/>
    </location>
</feature>
<feature type="compositionally biased region" description="Acidic residues" evidence="8">
    <location>
        <begin position="599"/>
        <end position="608"/>
    </location>
</feature>
<dbReference type="AlphaFoldDB" id="A0A4V6WLA1"/>
<feature type="transmembrane region" description="Helical" evidence="7">
    <location>
        <begin position="661"/>
        <end position="679"/>
    </location>
</feature>
<dbReference type="GO" id="GO:0140107">
    <property type="term" value="F:high-affinity potassium ion transmembrane transporter activity"/>
    <property type="evidence" value="ECO:0007669"/>
    <property type="project" value="TreeGrafter"/>
</dbReference>
<keyword evidence="2 7" id="KW-0813">Transport</keyword>
<organism evidence="9 10">
    <name type="scientific">Friedmanniomyces simplex</name>
    <dbReference type="NCBI Taxonomy" id="329884"/>
    <lineage>
        <taxon>Eukaryota</taxon>
        <taxon>Fungi</taxon>
        <taxon>Dikarya</taxon>
        <taxon>Ascomycota</taxon>
        <taxon>Pezizomycotina</taxon>
        <taxon>Dothideomycetes</taxon>
        <taxon>Dothideomycetidae</taxon>
        <taxon>Mycosphaerellales</taxon>
        <taxon>Teratosphaeriaceae</taxon>
        <taxon>Friedmanniomyces</taxon>
    </lineage>
</organism>
<dbReference type="GO" id="GO:1990573">
    <property type="term" value="P:potassium ion import across plasma membrane"/>
    <property type="evidence" value="ECO:0007669"/>
    <property type="project" value="TreeGrafter"/>
</dbReference>
<keyword evidence="4 7" id="KW-1133">Transmembrane helix</keyword>
<feature type="compositionally biased region" description="Basic residues" evidence="8">
    <location>
        <begin position="130"/>
        <end position="140"/>
    </location>
</feature>
<evidence type="ECO:0000256" key="1">
    <source>
        <dbReference type="ARBA" id="ARBA00004141"/>
    </source>
</evidence>
<protein>
    <recommendedName>
        <fullName evidence="7">Potassium transport protein</fullName>
    </recommendedName>
</protein>
<dbReference type="InterPro" id="IPR051143">
    <property type="entry name" value="TrkH_K-transport"/>
</dbReference>
<sequence>MPRLHLPNPGPLAKPLRCLRRQLPPLNFITIHYAYFLAVCLLSAIIFWGANTPKTTVRVSFADSLFLTVSAMTLAGLNTVNLSELNTFQQFLLFVLIMLGSAIWVSAFVVHVRKRAFERKLRDVIEAQKQKRRGRSRSRSGLRSWSIGRRSTEGVRNSTINEKTDDKDVADSNGSGESHKDEDGGDIPKPYSTLDGADGTHELARDLTPPARRGGPEMNGFSSTTGDVISDTESEPAVSPNIERAGITFAGDTRFARGQQPAHAVQPVRRRGSNLFSMQGVGARPSSSVGPSSPIRAPTAYSQAVDAAMSQAPAKSRGDVGQYFDSVGGWIARNSQFHNLSDKEREKLGGYEYRAVSFLAWVVPVYFVLWQLLGCIGCAAWVAINRPDTARANGLNPWWVGAFNAVSAFNNSGMSLLDANMTAFQTGYYLLITMSLLILAGNTCYPIFLRVIVWCMWKTLTSSQYFAGEEWDERAKTLRFLLDHPRRCYTNLFPSQHTWWLLAAVIVLNGTDWAAFEILNIRNEALDSTLPTNVRVIDGLFQAFAVRSGGFYVVAISTLRISLQVLYVVMMYISVYPVVITMRNSNVYEERSLGIYAEDNPDEQDDQETTGKPTENPAEHSSGPGLLLRRALTIRDNLTKPKESNSHFVRQQLRSQLAHDAWWIVLALFLIMILENPSFVSNPAVFSVFNFLFEIVSAYGCVGISVGVPWAAYSFCGSWGTLSKLILCAVMLRGRHRGLPVAIDKAVLLPGEGEVWDGCMEEEDGRIRMARTMSRGRGQGREGV</sequence>
<keyword evidence="3 7" id="KW-0812">Transmembrane</keyword>
<dbReference type="PANTHER" id="PTHR31064:SF37">
    <property type="entry name" value="TRANSPORTER, PUTATIVE (EUROFUNG)-RELATED"/>
    <property type="match status" value="1"/>
</dbReference>
<feature type="transmembrane region" description="Helical" evidence="7">
    <location>
        <begin position="396"/>
        <end position="417"/>
    </location>
</feature>
<dbReference type="STRING" id="329884.A0A4V6WLA1"/>
<evidence type="ECO:0000256" key="4">
    <source>
        <dbReference type="ARBA" id="ARBA00022989"/>
    </source>
</evidence>
<dbReference type="OrthoDB" id="9999863at2759"/>
<feature type="transmembrane region" description="Helical" evidence="7">
    <location>
        <begin position="691"/>
        <end position="716"/>
    </location>
</feature>
<evidence type="ECO:0000256" key="5">
    <source>
        <dbReference type="ARBA" id="ARBA00023065"/>
    </source>
</evidence>
<comment type="caution">
    <text evidence="9">The sequence shown here is derived from an EMBL/GenBank/DDBJ whole genome shotgun (WGS) entry which is preliminary data.</text>
</comment>
<keyword evidence="7" id="KW-0633">Potassium transport</keyword>
<dbReference type="PANTHER" id="PTHR31064">
    <property type="entry name" value="POTASSIUM TRANSPORT PROTEIN DDB_G0292412-RELATED"/>
    <property type="match status" value="1"/>
</dbReference>
<dbReference type="InterPro" id="IPR003445">
    <property type="entry name" value="Cat_transpt"/>
</dbReference>
<comment type="similarity">
    <text evidence="7">Belongs to the TrkH potassium transport family.</text>
</comment>
<dbReference type="GO" id="GO:0005886">
    <property type="term" value="C:plasma membrane"/>
    <property type="evidence" value="ECO:0007669"/>
    <property type="project" value="InterPro"/>
</dbReference>
<keyword evidence="7" id="KW-0630">Potassium</keyword>
<proteinExistence type="inferred from homology"/>
<keyword evidence="5 7" id="KW-0406">Ion transport</keyword>
<dbReference type="Proteomes" id="UP000309340">
    <property type="component" value="Unassembled WGS sequence"/>
</dbReference>
<accession>A0A4V6WLA1</accession>
<feature type="transmembrane region" description="Helical" evidence="7">
    <location>
        <begin position="540"/>
        <end position="559"/>
    </location>
</feature>
<comment type="subcellular location">
    <subcellularLocation>
        <location evidence="1">Membrane</location>
        <topology evidence="1">Multi-pass membrane protein</topology>
    </subcellularLocation>
</comment>
<evidence type="ECO:0000313" key="10">
    <source>
        <dbReference type="Proteomes" id="UP000309340"/>
    </source>
</evidence>
<evidence type="ECO:0000313" key="9">
    <source>
        <dbReference type="EMBL" id="TKA80169.1"/>
    </source>
</evidence>